<keyword evidence="6" id="KW-1185">Reference proteome</keyword>
<keyword evidence="2" id="KW-0285">Flavoprotein</keyword>
<keyword evidence="3" id="KW-0274">FAD</keyword>
<evidence type="ECO:0000256" key="2">
    <source>
        <dbReference type="ARBA" id="ARBA00022630"/>
    </source>
</evidence>
<evidence type="ECO:0000313" key="6">
    <source>
        <dbReference type="Proteomes" id="UP000307173"/>
    </source>
</evidence>
<dbReference type="InterPro" id="IPR020946">
    <property type="entry name" value="Flavin_mOase-like"/>
</dbReference>
<comment type="caution">
    <text evidence="5">The sequence shown here is derived from an EMBL/GenBank/DDBJ whole genome shotgun (WGS) entry which is preliminary data.</text>
</comment>
<dbReference type="EMBL" id="SELW01000208">
    <property type="protein sequence ID" value="TID30049.1"/>
    <property type="molecule type" value="Genomic_DNA"/>
</dbReference>
<reference evidence="5 6" key="1">
    <citation type="journal article" date="2019" name="Front. Genet.">
        <title>Whole-Genome Sequencing of the Opportunistic Yeast Pathogen Candida inconspicua Uncovers Its Hybrid Origin.</title>
        <authorList>
            <person name="Mixao V."/>
            <person name="Hansen A.P."/>
            <person name="Saus E."/>
            <person name="Boekhout T."/>
            <person name="Lass-Florl C."/>
            <person name="Gabaldon T."/>
        </authorList>
    </citation>
    <scope>NUCLEOTIDE SEQUENCE [LARGE SCALE GENOMIC DNA]</scope>
    <source>
        <strain evidence="5 6">CBS 180</strain>
    </source>
</reference>
<name>A0A4T0X3V0_9ASCO</name>
<sequence>MFDRVIKSVAVIGGGPAGIASVNELIHVSANGESFLQKNKRPALPAFEKVVCFEQNSDIGGVWNYFKVPDPKLPSLESNEYDNPNKIYDFPKIPDMKTLLKTSFQKPYIKLSTKKLEDEAKWNRNAAYKDLFTNIPEKFMRFSYTPYKRISKGRILEPLVSMDDVKNYLDDLIRDFAPFSNIESWYTEEFDAVVAANGHCNIPYIPKVDGFKEFVELFPNIVQHSKSFRDVNDFKDKDVLLCGSGTSSADLYQYLAPVAKSVTISQRSKSVYGWIQECFDKSPELKFKPRIKRYLQNGSVQFDDDTFGKYDKIVLSTGYHYHFPFLKPESEIIKIYQQESSPISKIGNLYLYTFSIKDNTFATAGIPTVGLMFHGMEYSAAAIAGVFSGAKKLPRLEEQYDWNDSRVNIEQPEVPHRYQGFFLDKIEDQFLNPLFSLAAPGRLNPLKIDDWKPEQVEESTPALKKAFFALKSGKYSSSDLLK</sequence>
<evidence type="ECO:0000256" key="1">
    <source>
        <dbReference type="ARBA" id="ARBA00009183"/>
    </source>
</evidence>
<organism evidence="5 6">
    <name type="scientific">Pichia inconspicua</name>
    <dbReference type="NCBI Taxonomy" id="52247"/>
    <lineage>
        <taxon>Eukaryota</taxon>
        <taxon>Fungi</taxon>
        <taxon>Dikarya</taxon>
        <taxon>Ascomycota</taxon>
        <taxon>Saccharomycotina</taxon>
        <taxon>Pichiomycetes</taxon>
        <taxon>Pichiales</taxon>
        <taxon>Pichiaceae</taxon>
        <taxon>Pichia</taxon>
    </lineage>
</organism>
<accession>A0A4T0X3V0</accession>
<gene>
    <name evidence="5" type="ORF">CANINC_001335</name>
</gene>
<evidence type="ECO:0000256" key="3">
    <source>
        <dbReference type="ARBA" id="ARBA00022827"/>
    </source>
</evidence>
<evidence type="ECO:0008006" key="7">
    <source>
        <dbReference type="Google" id="ProtNLM"/>
    </source>
</evidence>
<dbReference type="STRING" id="52247.A0A4T0X3V0"/>
<dbReference type="Proteomes" id="UP000307173">
    <property type="component" value="Unassembled WGS sequence"/>
</dbReference>
<dbReference type="OrthoDB" id="66881at2759"/>
<dbReference type="SUPFAM" id="SSF51905">
    <property type="entry name" value="FAD/NAD(P)-binding domain"/>
    <property type="match status" value="2"/>
</dbReference>
<protein>
    <recommendedName>
        <fullName evidence="7">FAD/NAD(P)-binding domain-containing protein</fullName>
    </recommendedName>
</protein>
<dbReference type="Gene3D" id="3.50.50.60">
    <property type="entry name" value="FAD/NAD(P)-binding domain"/>
    <property type="match status" value="3"/>
</dbReference>
<dbReference type="InterPro" id="IPR036188">
    <property type="entry name" value="FAD/NAD-bd_sf"/>
</dbReference>
<dbReference type="InterPro" id="IPR050346">
    <property type="entry name" value="FMO-like"/>
</dbReference>
<dbReference type="PANTHER" id="PTHR23023">
    <property type="entry name" value="DIMETHYLANILINE MONOOXYGENASE"/>
    <property type="match status" value="1"/>
</dbReference>
<dbReference type="Pfam" id="PF00743">
    <property type="entry name" value="FMO-like"/>
    <property type="match status" value="2"/>
</dbReference>
<dbReference type="GO" id="GO:0050660">
    <property type="term" value="F:flavin adenine dinucleotide binding"/>
    <property type="evidence" value="ECO:0007669"/>
    <property type="project" value="InterPro"/>
</dbReference>
<keyword evidence="4" id="KW-0560">Oxidoreductase</keyword>
<evidence type="ECO:0000256" key="4">
    <source>
        <dbReference type="ARBA" id="ARBA00023002"/>
    </source>
</evidence>
<dbReference type="GO" id="GO:0004499">
    <property type="term" value="F:N,N-dimethylaniline monooxygenase activity"/>
    <property type="evidence" value="ECO:0007669"/>
    <property type="project" value="InterPro"/>
</dbReference>
<evidence type="ECO:0000313" key="5">
    <source>
        <dbReference type="EMBL" id="TID30049.1"/>
    </source>
</evidence>
<dbReference type="GO" id="GO:0050661">
    <property type="term" value="F:NADP binding"/>
    <property type="evidence" value="ECO:0007669"/>
    <property type="project" value="InterPro"/>
</dbReference>
<proteinExistence type="inferred from homology"/>
<comment type="similarity">
    <text evidence="1">Belongs to the FMO family.</text>
</comment>
<dbReference type="AlphaFoldDB" id="A0A4T0X3V0"/>